<organism evidence="1">
    <name type="scientific">Siphoviridae sp. ctBeL15</name>
    <dbReference type="NCBI Taxonomy" id="2825374"/>
    <lineage>
        <taxon>Viruses</taxon>
        <taxon>Duplodnaviria</taxon>
        <taxon>Heunggongvirae</taxon>
        <taxon>Uroviricota</taxon>
        <taxon>Caudoviricetes</taxon>
    </lineage>
</organism>
<dbReference type="EMBL" id="BK016176">
    <property type="protein sequence ID" value="DAG00118.1"/>
    <property type="molecule type" value="Genomic_DNA"/>
</dbReference>
<name>A0A8S5V070_9CAUD</name>
<evidence type="ECO:0000313" key="1">
    <source>
        <dbReference type="EMBL" id="DAG00118.1"/>
    </source>
</evidence>
<accession>A0A8S5V070</accession>
<sequence length="102" mass="11449">MSHICKMTGLEAVLPCAAPQCPAYGDCAAAYEKSRQGFQLEQHPKTNLEHFREMTAEQLAAWILCPYSIDPDTCRGKECLKCCTDFLNAPYDGFDLDPEQQE</sequence>
<protein>
    <submittedName>
        <fullName evidence="1">Uncharacterized protein</fullName>
    </submittedName>
</protein>
<reference evidence="1" key="1">
    <citation type="journal article" date="2021" name="Proc. Natl. Acad. Sci. U.S.A.">
        <title>A Catalog of Tens of Thousands of Viruses from Human Metagenomes Reveals Hidden Associations with Chronic Diseases.</title>
        <authorList>
            <person name="Tisza M.J."/>
            <person name="Buck C.B."/>
        </authorList>
    </citation>
    <scope>NUCLEOTIDE SEQUENCE</scope>
    <source>
        <strain evidence="1">CtBeL15</strain>
    </source>
</reference>
<proteinExistence type="predicted"/>